<keyword evidence="1" id="KW-0472">Membrane</keyword>
<feature type="transmembrane region" description="Helical" evidence="1">
    <location>
        <begin position="48"/>
        <end position="70"/>
    </location>
</feature>
<dbReference type="EMBL" id="JAMQJZ010000018">
    <property type="protein sequence ID" value="MDC3422275.1"/>
    <property type="molecule type" value="Genomic_DNA"/>
</dbReference>
<organism evidence="2 3">
    <name type="scientific">Aquibacillus koreensis</name>
    <dbReference type="NCBI Taxonomy" id="279446"/>
    <lineage>
        <taxon>Bacteria</taxon>
        <taxon>Bacillati</taxon>
        <taxon>Bacillota</taxon>
        <taxon>Bacilli</taxon>
        <taxon>Bacillales</taxon>
        <taxon>Bacillaceae</taxon>
        <taxon>Aquibacillus</taxon>
    </lineage>
</organism>
<keyword evidence="3" id="KW-1185">Reference proteome</keyword>
<protein>
    <recommendedName>
        <fullName evidence="4">DUF3600 domain-containing protein</fullName>
    </recommendedName>
</protein>
<keyword evidence="1" id="KW-1133">Transmembrane helix</keyword>
<dbReference type="AlphaFoldDB" id="A0A9X4ALB3"/>
<sequence length="267" mass="31444">MDKEQLNHYFEKMSPTESQKERMKEAVLSHGEKKGVRSNHVKRSRFPWLAHVAAGVVLALIIVGNLPFIVNTSAGIMNWFQDHIVNEIKELDELDKQDFEKDDLIHSEFSIEKHEKYKERFQIQGLSEERATEEAFHSQLNELAMINRAMDVGIQFSSEEALQKAQEVKEDHEKWLADEDKGENVLDEETLNSNKNELEAMSGDPFWDEYYRLYANAYNAMFEKLVEYERIENPTKDWNERNMEILIDFMSDEAEQINEFKREIGME</sequence>
<evidence type="ECO:0000313" key="3">
    <source>
        <dbReference type="Proteomes" id="UP001145072"/>
    </source>
</evidence>
<evidence type="ECO:0008006" key="4">
    <source>
        <dbReference type="Google" id="ProtNLM"/>
    </source>
</evidence>
<keyword evidence="1" id="KW-0812">Transmembrane</keyword>
<evidence type="ECO:0000313" key="2">
    <source>
        <dbReference type="EMBL" id="MDC3422275.1"/>
    </source>
</evidence>
<evidence type="ECO:0000256" key="1">
    <source>
        <dbReference type="SAM" id="Phobius"/>
    </source>
</evidence>
<comment type="caution">
    <text evidence="2">The sequence shown here is derived from an EMBL/GenBank/DDBJ whole genome shotgun (WGS) entry which is preliminary data.</text>
</comment>
<name>A0A9X4ALB3_9BACI</name>
<accession>A0A9X4ALB3</accession>
<dbReference type="RefSeq" id="WP_259868132.1">
    <property type="nucleotide sequence ID" value="NZ_JAMQJZ010000018.1"/>
</dbReference>
<reference evidence="2" key="1">
    <citation type="submission" date="2022-06" db="EMBL/GenBank/DDBJ databases">
        <title>Aquibacillus sp. a new bacterium isolated from soil saline samples.</title>
        <authorList>
            <person name="Galisteo C."/>
            <person name="De La Haba R."/>
            <person name="Sanchez-Porro C."/>
            <person name="Ventosa A."/>
        </authorList>
    </citation>
    <scope>NUCLEOTIDE SEQUENCE</scope>
    <source>
        <strain evidence="2">JCM 12387</strain>
    </source>
</reference>
<dbReference type="Proteomes" id="UP001145072">
    <property type="component" value="Unassembled WGS sequence"/>
</dbReference>
<proteinExistence type="predicted"/>
<gene>
    <name evidence="2" type="ORF">NC661_18145</name>
</gene>